<evidence type="ECO:0000256" key="10">
    <source>
        <dbReference type="ARBA" id="ARBA00047776"/>
    </source>
</evidence>
<dbReference type="GO" id="GO:0051536">
    <property type="term" value="F:iron-sulfur cluster binding"/>
    <property type="evidence" value="ECO:0007669"/>
    <property type="project" value="UniProtKB-KW"/>
</dbReference>
<proteinExistence type="predicted"/>
<keyword evidence="4" id="KW-0479">Metal-binding</keyword>
<evidence type="ECO:0000256" key="5">
    <source>
        <dbReference type="ARBA" id="ARBA00022827"/>
    </source>
</evidence>
<feature type="domain" description="4Fe-4S ferredoxin-type" evidence="11">
    <location>
        <begin position="37"/>
        <end position="66"/>
    </location>
</feature>
<evidence type="ECO:0000259" key="11">
    <source>
        <dbReference type="PROSITE" id="PS51379"/>
    </source>
</evidence>
<dbReference type="RefSeq" id="WP_065122502.1">
    <property type="nucleotide sequence ID" value="NZ_LZKQ01000234.1"/>
</dbReference>
<dbReference type="AlphaFoldDB" id="A0A1A3BWW9"/>
<dbReference type="GO" id="GO:0046872">
    <property type="term" value="F:metal ion binding"/>
    <property type="evidence" value="ECO:0007669"/>
    <property type="project" value="UniProtKB-KW"/>
</dbReference>
<keyword evidence="9" id="KW-0411">Iron-sulfur</keyword>
<dbReference type="Proteomes" id="UP000093795">
    <property type="component" value="Unassembled WGS sequence"/>
</dbReference>
<dbReference type="InterPro" id="IPR023753">
    <property type="entry name" value="FAD/NAD-binding_dom"/>
</dbReference>
<keyword evidence="3" id="KW-0285">Flavoprotein</keyword>
<dbReference type="PANTHER" id="PTHR48467">
    <property type="entry name" value="GLUTAMATE SYNTHASE 1 [NADH], CHLOROPLASTIC-LIKE"/>
    <property type="match status" value="1"/>
</dbReference>
<accession>A0A1A3BWW9</accession>
<evidence type="ECO:0000256" key="4">
    <source>
        <dbReference type="ARBA" id="ARBA00022723"/>
    </source>
</evidence>
<name>A0A1A3BWW9_MYCAS</name>
<dbReference type="Gene3D" id="3.30.70.20">
    <property type="match status" value="1"/>
</dbReference>
<evidence type="ECO:0000256" key="8">
    <source>
        <dbReference type="ARBA" id="ARBA00023004"/>
    </source>
</evidence>
<organism evidence="12 13">
    <name type="scientific">Mycobacterium asiaticum</name>
    <dbReference type="NCBI Taxonomy" id="1790"/>
    <lineage>
        <taxon>Bacteria</taxon>
        <taxon>Bacillati</taxon>
        <taxon>Actinomycetota</taxon>
        <taxon>Actinomycetes</taxon>
        <taxon>Mycobacteriales</taxon>
        <taxon>Mycobacteriaceae</taxon>
        <taxon>Mycobacterium</taxon>
    </lineage>
</organism>
<dbReference type="SUPFAM" id="SSF51971">
    <property type="entry name" value="Nucleotide-binding domain"/>
    <property type="match status" value="1"/>
</dbReference>
<dbReference type="eggNOG" id="COG0493">
    <property type="taxonomic scope" value="Bacteria"/>
</dbReference>
<evidence type="ECO:0000256" key="9">
    <source>
        <dbReference type="ARBA" id="ARBA00023014"/>
    </source>
</evidence>
<dbReference type="Pfam" id="PF00037">
    <property type="entry name" value="Fer4"/>
    <property type="match status" value="1"/>
</dbReference>
<dbReference type="PROSITE" id="PS51379">
    <property type="entry name" value="4FE4S_FER_2"/>
    <property type="match status" value="2"/>
</dbReference>
<reference evidence="12 13" key="1">
    <citation type="submission" date="2016-06" db="EMBL/GenBank/DDBJ databases">
        <authorList>
            <person name="Kjaerup R.B."/>
            <person name="Dalgaard T.S."/>
            <person name="Juul-Madsen H.R."/>
        </authorList>
    </citation>
    <scope>NUCLEOTIDE SEQUENCE [LARGE SCALE GENOMIC DNA]</scope>
    <source>
        <strain evidence="12 13">1081914.2</strain>
    </source>
</reference>
<evidence type="ECO:0000256" key="1">
    <source>
        <dbReference type="ARBA" id="ARBA00001974"/>
    </source>
</evidence>
<keyword evidence="5" id="KW-0274">FAD</keyword>
<comment type="cofactor">
    <cofactor evidence="1">
        <name>FAD</name>
        <dbReference type="ChEBI" id="CHEBI:57692"/>
    </cofactor>
</comment>
<evidence type="ECO:0000256" key="3">
    <source>
        <dbReference type="ARBA" id="ARBA00022630"/>
    </source>
</evidence>
<evidence type="ECO:0000313" key="13">
    <source>
        <dbReference type="Proteomes" id="UP000093795"/>
    </source>
</evidence>
<comment type="catalytic activity">
    <reaction evidence="10">
        <text>2 reduced [2Fe-2S]-[ferredoxin] + NADP(+) + H(+) = 2 oxidized [2Fe-2S]-[ferredoxin] + NADPH</text>
        <dbReference type="Rhea" id="RHEA:20125"/>
        <dbReference type="Rhea" id="RHEA-COMP:10000"/>
        <dbReference type="Rhea" id="RHEA-COMP:10001"/>
        <dbReference type="ChEBI" id="CHEBI:15378"/>
        <dbReference type="ChEBI" id="CHEBI:33737"/>
        <dbReference type="ChEBI" id="CHEBI:33738"/>
        <dbReference type="ChEBI" id="CHEBI:57783"/>
        <dbReference type="ChEBI" id="CHEBI:58349"/>
        <dbReference type="EC" id="1.18.1.2"/>
    </reaction>
</comment>
<dbReference type="InterPro" id="IPR036188">
    <property type="entry name" value="FAD/NAD-bd_sf"/>
</dbReference>
<evidence type="ECO:0000313" key="12">
    <source>
        <dbReference type="EMBL" id="OBI78863.1"/>
    </source>
</evidence>
<dbReference type="PROSITE" id="PS00198">
    <property type="entry name" value="4FE4S_FER_1"/>
    <property type="match status" value="1"/>
</dbReference>
<evidence type="ECO:0000256" key="2">
    <source>
        <dbReference type="ARBA" id="ARBA00013223"/>
    </source>
</evidence>
<keyword evidence="8" id="KW-0408">Iron</keyword>
<evidence type="ECO:0000256" key="7">
    <source>
        <dbReference type="ARBA" id="ARBA00023002"/>
    </source>
</evidence>
<gene>
    <name evidence="12" type="ORF">A9X01_27035</name>
</gene>
<dbReference type="Pfam" id="PF07992">
    <property type="entry name" value="Pyr_redox_2"/>
    <property type="match status" value="1"/>
</dbReference>
<dbReference type="InterPro" id="IPR017896">
    <property type="entry name" value="4Fe4S_Fe-S-bd"/>
</dbReference>
<dbReference type="Gene3D" id="3.50.50.60">
    <property type="entry name" value="FAD/NAD(P)-binding domain"/>
    <property type="match status" value="1"/>
</dbReference>
<sequence>MPHVITQSCCNDGSCVFACPVNCIHPSPDEPGYATSEMLYIDPEACVDCGACVSACPVGAIVPDSRLDIRQLPFVEINASFYPERPAGVKLPPTSKLAPVIPAAELRPHRHPLTVAIVGSGPAAMYAADELLIQHGVRVNVFEKLPTPYGLVRSGVAPDHQHTKKVIRLFDRVTGHRRFRFYLNVEVGKHVTHAELLAHHHAVLYAVGAPDDRRLEVDGMGMPGTGTATELVAWINGHPDYAGLAVDLSHERVVVIGNGNVALDVARVLTADPDALARTDIADHALKAFRKSAVGEVVIAARRGPAHAAFTLPELIGLTGAADVVLDPEDHQRVRRDLATVSDPLCKKKLEILSTLGDGSAPVTRPRIRLAFELTPQRVLGGQRAGGVEFSVTGTDELHRIDAGLVLTSIGYRGKAIGDLPFDESAAVVPNDGGRVINPGSGEPVTGTYVAGWIKRGPTGFIGTNKSCSFETVQALVADFNAGKLTDPAAEPAALAELIAARQPNVVDSAGWRAIDSAEVARGGIDGRPRNKFTDTTEMLAVAATAPQAPTKGRRLLARLRELV</sequence>
<dbReference type="PANTHER" id="PTHR48467:SF1">
    <property type="entry name" value="GLUTAMATE SYNTHASE 1 [NADH], CHLOROPLASTIC-LIKE"/>
    <property type="match status" value="1"/>
</dbReference>
<dbReference type="OrthoDB" id="289202at2"/>
<dbReference type="EMBL" id="LZKQ01000234">
    <property type="protein sequence ID" value="OBI78863.1"/>
    <property type="molecule type" value="Genomic_DNA"/>
</dbReference>
<protein>
    <recommendedName>
        <fullName evidence="2">ferredoxin--NADP(+) reductase</fullName>
        <ecNumber evidence="2">1.18.1.2</ecNumber>
    </recommendedName>
</protein>
<keyword evidence="6" id="KW-0521">NADP</keyword>
<dbReference type="PRINTS" id="PR00419">
    <property type="entry name" value="ADXRDTASE"/>
</dbReference>
<comment type="caution">
    <text evidence="12">The sequence shown here is derived from an EMBL/GenBank/DDBJ whole genome shotgun (WGS) entry which is preliminary data.</text>
</comment>
<dbReference type="GO" id="GO:0004324">
    <property type="term" value="F:ferredoxin-NADP+ reductase activity"/>
    <property type="evidence" value="ECO:0007669"/>
    <property type="project" value="UniProtKB-EC"/>
</dbReference>
<dbReference type="InterPro" id="IPR055275">
    <property type="entry name" value="Ferredox_Rdtase"/>
</dbReference>
<keyword evidence="7" id="KW-0560">Oxidoreductase</keyword>
<dbReference type="EC" id="1.18.1.2" evidence="2"/>
<dbReference type="STRING" id="1790.A5645_04925"/>
<dbReference type="InterPro" id="IPR017900">
    <property type="entry name" value="4Fe4S_Fe_S_CS"/>
</dbReference>
<dbReference type="SUPFAM" id="SSF54862">
    <property type="entry name" value="4Fe-4S ferredoxins"/>
    <property type="match status" value="1"/>
</dbReference>
<evidence type="ECO:0000256" key="6">
    <source>
        <dbReference type="ARBA" id="ARBA00022857"/>
    </source>
</evidence>
<dbReference type="Gene3D" id="3.40.50.720">
    <property type="entry name" value="NAD(P)-binding Rossmann-like Domain"/>
    <property type="match status" value="1"/>
</dbReference>
<feature type="domain" description="4Fe-4S ferredoxin-type" evidence="11">
    <location>
        <begin position="1"/>
        <end position="29"/>
    </location>
</feature>